<keyword evidence="8 11" id="KW-0472">Membrane</keyword>
<comment type="subunit">
    <text evidence="10 11">V-ATPase is a heteromultimeric enzyme composed of a peripheral catalytic V1 complex (components A to H) attached to an integral membrane V0 proton pore complex (components: a, c, c', c'', d, e, f and VOA1). The decameric c-ring forms the proton-conducting pore, and is composed of eight proteolipid subunits c, one subunit c' and one subunit c''.</text>
</comment>
<dbReference type="FunFam" id="1.20.120.610:FF:000002">
    <property type="entry name" value="V-type proton ATPase proteolipid subunit"/>
    <property type="match status" value="1"/>
</dbReference>
<dbReference type="Proteomes" id="UP000823405">
    <property type="component" value="Unassembled WGS sequence"/>
</dbReference>
<dbReference type="PANTHER" id="PTHR10263">
    <property type="entry name" value="V-TYPE PROTON ATPASE PROTEOLIPID SUBUNIT"/>
    <property type="match status" value="1"/>
</dbReference>
<dbReference type="SUPFAM" id="SSF81333">
    <property type="entry name" value="F1F0 ATP synthase subunit C"/>
    <property type="match status" value="2"/>
</dbReference>
<evidence type="ECO:0000256" key="4">
    <source>
        <dbReference type="ARBA" id="ARBA00022692"/>
    </source>
</evidence>
<evidence type="ECO:0000256" key="11">
    <source>
        <dbReference type="RuleBase" id="RU363060"/>
    </source>
</evidence>
<dbReference type="InterPro" id="IPR035921">
    <property type="entry name" value="F/V-ATP_Csub_sf"/>
</dbReference>
<evidence type="ECO:0000313" key="13">
    <source>
        <dbReference type="EMBL" id="KAG0314744.1"/>
    </source>
</evidence>
<evidence type="ECO:0000256" key="8">
    <source>
        <dbReference type="ARBA" id="ARBA00023136"/>
    </source>
</evidence>
<dbReference type="GO" id="GO:0046961">
    <property type="term" value="F:proton-transporting ATPase activity, rotational mechanism"/>
    <property type="evidence" value="ECO:0007669"/>
    <property type="project" value="InterPro"/>
</dbReference>
<dbReference type="GO" id="GO:0005774">
    <property type="term" value="C:vacuolar membrane"/>
    <property type="evidence" value="ECO:0007669"/>
    <property type="project" value="UniProtKB-ARBA"/>
</dbReference>
<keyword evidence="5" id="KW-0375">Hydrogen ion transport</keyword>
<keyword evidence="4 11" id="KW-0812">Transmembrane</keyword>
<evidence type="ECO:0000256" key="9">
    <source>
        <dbReference type="ARBA" id="ARBA00045519"/>
    </source>
</evidence>
<feature type="transmembrane region" description="Helical" evidence="11">
    <location>
        <begin position="58"/>
        <end position="80"/>
    </location>
</feature>
<feature type="domain" description="V-ATPase proteolipid subunit C-like" evidence="12">
    <location>
        <begin position="144"/>
        <end position="202"/>
    </location>
</feature>
<comment type="caution">
    <text evidence="13">The sequence shown here is derived from an EMBL/GenBank/DDBJ whole genome shotgun (WGS) entry which is preliminary data.</text>
</comment>
<comment type="function">
    <text evidence="9">Proton-conducting pore forming subunit of the V0 complex of vacuolar(H+)-ATPase (V-ATPase), a multisubunit enzyme composed of a peripheral complex (V1) that hydrolyzes ATP and a membrane integral complex (V0) that translocates protons. V-ATPase is responsible for acidifying and maintaining the pH of intracellular compartments.</text>
</comment>
<dbReference type="GO" id="GO:0033179">
    <property type="term" value="C:proton-transporting V-type ATPase, V0 domain"/>
    <property type="evidence" value="ECO:0007669"/>
    <property type="project" value="InterPro"/>
</dbReference>
<evidence type="ECO:0000313" key="14">
    <source>
        <dbReference type="Proteomes" id="UP000823405"/>
    </source>
</evidence>
<protein>
    <submittedName>
        <fullName evidence="13">H(+)-transporting V0 sector ATPase subunit c</fullName>
    </submittedName>
</protein>
<comment type="subcellular location">
    <subcellularLocation>
        <location evidence="1">Membrane</location>
        <topology evidence="1">Multi-pass membrane protein</topology>
    </subcellularLocation>
</comment>
<dbReference type="CDD" id="cd18178">
    <property type="entry name" value="ATP-synt_Vo_c_ATP6F_rpt2"/>
    <property type="match status" value="1"/>
</dbReference>
<dbReference type="InterPro" id="IPR000245">
    <property type="entry name" value="ATPase_proteolipid_csu"/>
</dbReference>
<dbReference type="InterPro" id="IPR002379">
    <property type="entry name" value="ATPase_proteolipid_c-like_dom"/>
</dbReference>
<sequence length="207" mass="21275">MGAYSTRDNGGGGYSLSSLLPYVAISGLGFVGLYMLLTGSGEQFAVGEFILSVSPHMWSLLGISLCVGLSVGGAAWGIFITGASLVGAGVHAPRIVTKNLISIIFCEVVAIYGLIMAIVFTSKLNNDNDTITSSEAYYKGFALFWAGLTTGLCNLVCGVTVGISGSSAALADAQDSQLFVKVLVIEIFGSIIGLFGLIVGLLVSGKV</sequence>
<evidence type="ECO:0000256" key="5">
    <source>
        <dbReference type="ARBA" id="ARBA00022781"/>
    </source>
</evidence>
<keyword evidence="14" id="KW-1185">Reference proteome</keyword>
<accession>A0A9P6UP37</accession>
<feature type="domain" description="V-ATPase proteolipid subunit C-like" evidence="12">
    <location>
        <begin position="61"/>
        <end position="119"/>
    </location>
</feature>
<comment type="function">
    <text evidence="11">Proton-conducting pore forming of the V0 complex of vacuolar(H+)-ATPase (V-ATPase), a multisubunit enzyme composed of a peripheral complex (V1) that hydrolyzes ATP and a membrane integral complex (V0) that translocates protons. V-ATPase is responsible for acidifying and maintaining the pH of intracellular compartments.</text>
</comment>
<dbReference type="AlphaFoldDB" id="A0A9P6UP37"/>
<reference evidence="13" key="1">
    <citation type="journal article" date="2020" name="Fungal Divers.">
        <title>Resolving the Mortierellaceae phylogeny through synthesis of multi-gene phylogenetics and phylogenomics.</title>
        <authorList>
            <person name="Vandepol N."/>
            <person name="Liber J."/>
            <person name="Desiro A."/>
            <person name="Na H."/>
            <person name="Kennedy M."/>
            <person name="Barry K."/>
            <person name="Grigoriev I.V."/>
            <person name="Miller A.N."/>
            <person name="O'Donnell K."/>
            <person name="Stajich J.E."/>
            <person name="Bonito G."/>
        </authorList>
    </citation>
    <scope>NUCLEOTIDE SEQUENCE</scope>
    <source>
        <strain evidence="13">NVP60</strain>
    </source>
</reference>
<feature type="transmembrane region" description="Helical" evidence="11">
    <location>
        <begin position="183"/>
        <end position="203"/>
    </location>
</feature>
<proteinExistence type="inferred from homology"/>
<feature type="transmembrane region" description="Helical" evidence="11">
    <location>
        <begin position="141"/>
        <end position="163"/>
    </location>
</feature>
<evidence type="ECO:0000259" key="12">
    <source>
        <dbReference type="Pfam" id="PF00137"/>
    </source>
</evidence>
<evidence type="ECO:0000256" key="1">
    <source>
        <dbReference type="ARBA" id="ARBA00004141"/>
    </source>
</evidence>
<comment type="caution">
    <text evidence="11">Lacks conserved residue(s) required for the propagation of feature annotation.</text>
</comment>
<dbReference type="Pfam" id="PF00137">
    <property type="entry name" value="ATP-synt_C"/>
    <property type="match status" value="2"/>
</dbReference>
<dbReference type="OrthoDB" id="10264021at2759"/>
<evidence type="ECO:0000256" key="7">
    <source>
        <dbReference type="ARBA" id="ARBA00023065"/>
    </source>
</evidence>
<evidence type="ECO:0000256" key="2">
    <source>
        <dbReference type="ARBA" id="ARBA00007296"/>
    </source>
</evidence>
<dbReference type="EMBL" id="JAAAIN010000422">
    <property type="protein sequence ID" value="KAG0314744.1"/>
    <property type="molecule type" value="Genomic_DNA"/>
</dbReference>
<name>A0A9P6UP37_9FUNG</name>
<feature type="transmembrane region" description="Helical" evidence="11">
    <location>
        <begin position="100"/>
        <end position="120"/>
    </location>
</feature>
<keyword evidence="6 11" id="KW-1133">Transmembrane helix</keyword>
<keyword evidence="3 11" id="KW-0813">Transport</keyword>
<comment type="similarity">
    <text evidence="2 11">Belongs to the V-ATPase proteolipid subunit family.</text>
</comment>
<keyword evidence="7 11" id="KW-0406">Ion transport</keyword>
<evidence type="ECO:0000256" key="3">
    <source>
        <dbReference type="ARBA" id="ARBA00022448"/>
    </source>
</evidence>
<feature type="transmembrane region" description="Helical" evidence="11">
    <location>
        <begin position="20"/>
        <end position="37"/>
    </location>
</feature>
<dbReference type="Gene3D" id="1.20.120.610">
    <property type="entry name" value="lithium bound rotor ring of v- atpase"/>
    <property type="match status" value="1"/>
</dbReference>
<evidence type="ECO:0000256" key="10">
    <source>
        <dbReference type="ARBA" id="ARBA00046480"/>
    </source>
</evidence>
<organism evidence="13 14">
    <name type="scientific">Linnemannia gamsii</name>
    <dbReference type="NCBI Taxonomy" id="64522"/>
    <lineage>
        <taxon>Eukaryota</taxon>
        <taxon>Fungi</taxon>
        <taxon>Fungi incertae sedis</taxon>
        <taxon>Mucoromycota</taxon>
        <taxon>Mortierellomycotina</taxon>
        <taxon>Mortierellomycetes</taxon>
        <taxon>Mortierellales</taxon>
        <taxon>Mortierellaceae</taxon>
        <taxon>Linnemannia</taxon>
    </lineage>
</organism>
<dbReference type="PRINTS" id="PR00122">
    <property type="entry name" value="VACATPASE"/>
</dbReference>
<evidence type="ECO:0000256" key="6">
    <source>
        <dbReference type="ARBA" id="ARBA00022989"/>
    </source>
</evidence>
<gene>
    <name evidence="13" type="primary">VMA16</name>
    <name evidence="13" type="ORF">BGZ97_008998</name>
</gene>
<dbReference type="CDD" id="cd18177">
    <property type="entry name" value="ATP-synt_Vo_c_ATP6F_rpt1"/>
    <property type="match status" value="1"/>
</dbReference>